<dbReference type="EMBL" id="SNRW01039576">
    <property type="protein sequence ID" value="KAA6352064.1"/>
    <property type="molecule type" value="Genomic_DNA"/>
</dbReference>
<evidence type="ECO:0000256" key="1">
    <source>
        <dbReference type="SAM" id="MobiDB-lite"/>
    </source>
</evidence>
<evidence type="ECO:0000313" key="3">
    <source>
        <dbReference type="Proteomes" id="UP000324800"/>
    </source>
</evidence>
<reference evidence="2 3" key="1">
    <citation type="submission" date="2019-03" db="EMBL/GenBank/DDBJ databases">
        <title>Single cell metagenomics reveals metabolic interactions within the superorganism composed of flagellate Streblomastix strix and complex community of Bacteroidetes bacteria on its surface.</title>
        <authorList>
            <person name="Treitli S.C."/>
            <person name="Kolisko M."/>
            <person name="Husnik F."/>
            <person name="Keeling P."/>
            <person name="Hampl V."/>
        </authorList>
    </citation>
    <scope>NUCLEOTIDE SEQUENCE [LARGE SCALE GENOMIC DNA]</scope>
    <source>
        <strain evidence="2">ST1C</strain>
    </source>
</reference>
<organism evidence="2 3">
    <name type="scientific">Streblomastix strix</name>
    <dbReference type="NCBI Taxonomy" id="222440"/>
    <lineage>
        <taxon>Eukaryota</taxon>
        <taxon>Metamonada</taxon>
        <taxon>Preaxostyla</taxon>
        <taxon>Oxymonadida</taxon>
        <taxon>Streblomastigidae</taxon>
        <taxon>Streblomastix</taxon>
    </lineage>
</organism>
<sequence length="125" mass="13937">AFLWQEGSSFEVTKFVRLTSSSASGVAGSRSWEWGKEWVVEKVKQPRVHPRLVAPPPPSFPDIHPFIIPPIPAINVPNSPSPPPRSPCTIARTPSPGSLESDDPPQYLTRTRIQPIQHFHMTRIV</sequence>
<name>A0A5J4T136_9EUKA</name>
<evidence type="ECO:0000313" key="2">
    <source>
        <dbReference type="EMBL" id="KAA6352064.1"/>
    </source>
</evidence>
<feature type="region of interest" description="Disordered" evidence="1">
    <location>
        <begin position="75"/>
        <end position="107"/>
    </location>
</feature>
<dbReference type="Proteomes" id="UP000324800">
    <property type="component" value="Unassembled WGS sequence"/>
</dbReference>
<proteinExistence type="predicted"/>
<dbReference type="AlphaFoldDB" id="A0A5J4T136"/>
<protein>
    <submittedName>
        <fullName evidence="2">Uncharacterized protein</fullName>
    </submittedName>
</protein>
<gene>
    <name evidence="2" type="ORF">EZS28_051820</name>
</gene>
<feature type="non-terminal residue" evidence="2">
    <location>
        <position position="1"/>
    </location>
</feature>
<comment type="caution">
    <text evidence="2">The sequence shown here is derived from an EMBL/GenBank/DDBJ whole genome shotgun (WGS) entry which is preliminary data.</text>
</comment>
<accession>A0A5J4T136</accession>